<dbReference type="Pfam" id="PF07690">
    <property type="entry name" value="MFS_1"/>
    <property type="match status" value="1"/>
</dbReference>
<dbReference type="CDD" id="cd17323">
    <property type="entry name" value="MFS_Tpo1_MDR_like"/>
    <property type="match status" value="1"/>
</dbReference>
<dbReference type="Proteomes" id="UP000241690">
    <property type="component" value="Unassembled WGS sequence"/>
</dbReference>
<name>A0A2T3ZU84_TRIHA</name>
<feature type="transmembrane region" description="Helical" evidence="8">
    <location>
        <begin position="441"/>
        <end position="460"/>
    </location>
</feature>
<evidence type="ECO:0000256" key="1">
    <source>
        <dbReference type="ARBA" id="ARBA00004141"/>
    </source>
</evidence>
<accession>A0A2T3ZU84</accession>
<evidence type="ECO:0000256" key="3">
    <source>
        <dbReference type="ARBA" id="ARBA00022692"/>
    </source>
</evidence>
<evidence type="ECO:0000256" key="4">
    <source>
        <dbReference type="ARBA" id="ARBA00022989"/>
    </source>
</evidence>
<organism evidence="10 11">
    <name type="scientific">Trichoderma harzianum CBS 226.95</name>
    <dbReference type="NCBI Taxonomy" id="983964"/>
    <lineage>
        <taxon>Eukaryota</taxon>
        <taxon>Fungi</taxon>
        <taxon>Dikarya</taxon>
        <taxon>Ascomycota</taxon>
        <taxon>Pezizomycotina</taxon>
        <taxon>Sordariomycetes</taxon>
        <taxon>Hypocreomycetidae</taxon>
        <taxon>Hypocreales</taxon>
        <taxon>Hypocreaceae</taxon>
        <taxon>Trichoderma</taxon>
    </lineage>
</organism>
<dbReference type="SUPFAM" id="SSF103473">
    <property type="entry name" value="MFS general substrate transporter"/>
    <property type="match status" value="1"/>
</dbReference>
<dbReference type="PANTHER" id="PTHR23502:SF68">
    <property type="entry name" value="MULTIDRUG TRANSPORTER, PUTATIVE (AFU_ORTHOLOGUE AFUA_3G01120)-RELATED"/>
    <property type="match status" value="1"/>
</dbReference>
<dbReference type="PANTHER" id="PTHR23502">
    <property type="entry name" value="MAJOR FACILITATOR SUPERFAMILY"/>
    <property type="match status" value="1"/>
</dbReference>
<evidence type="ECO:0000313" key="10">
    <source>
        <dbReference type="EMBL" id="PTB48365.1"/>
    </source>
</evidence>
<dbReference type="InterPro" id="IPR011701">
    <property type="entry name" value="MFS"/>
</dbReference>
<evidence type="ECO:0000256" key="8">
    <source>
        <dbReference type="SAM" id="Phobius"/>
    </source>
</evidence>
<feature type="domain" description="Major facilitator superfamily (MFS) profile" evidence="9">
    <location>
        <begin position="110"/>
        <end position="536"/>
    </location>
</feature>
<evidence type="ECO:0000259" key="9">
    <source>
        <dbReference type="PROSITE" id="PS50850"/>
    </source>
</evidence>
<proteinExistence type="inferred from homology"/>
<dbReference type="GO" id="GO:0022857">
    <property type="term" value="F:transmembrane transporter activity"/>
    <property type="evidence" value="ECO:0007669"/>
    <property type="project" value="InterPro"/>
</dbReference>
<dbReference type="GO" id="GO:0016020">
    <property type="term" value="C:membrane"/>
    <property type="evidence" value="ECO:0007669"/>
    <property type="project" value="UniProtKB-SubCell"/>
</dbReference>
<gene>
    <name evidence="10" type="ORF">M431DRAFT_487806</name>
</gene>
<keyword evidence="3 8" id="KW-0812">Transmembrane</keyword>
<dbReference type="EMBL" id="KZ679700">
    <property type="protein sequence ID" value="PTB48365.1"/>
    <property type="molecule type" value="Genomic_DNA"/>
</dbReference>
<evidence type="ECO:0000256" key="5">
    <source>
        <dbReference type="ARBA" id="ARBA00023136"/>
    </source>
</evidence>
<comment type="similarity">
    <text evidence="2">Belongs to the major facilitator superfamily.</text>
</comment>
<keyword evidence="11" id="KW-1185">Reference proteome</keyword>
<keyword evidence="6" id="KW-0325">Glycoprotein</keyword>
<evidence type="ECO:0000313" key="11">
    <source>
        <dbReference type="Proteomes" id="UP000241690"/>
    </source>
</evidence>
<dbReference type="FunFam" id="1.20.1250.20:FF:000011">
    <property type="entry name" value="MFS multidrug transporter, putative"/>
    <property type="match status" value="1"/>
</dbReference>
<dbReference type="PROSITE" id="PS50850">
    <property type="entry name" value="MFS"/>
    <property type="match status" value="1"/>
</dbReference>
<dbReference type="AlphaFoldDB" id="A0A2T3ZU84"/>
<feature type="compositionally biased region" description="Basic and acidic residues" evidence="7">
    <location>
        <begin position="1"/>
        <end position="13"/>
    </location>
</feature>
<feature type="transmembrane region" description="Helical" evidence="8">
    <location>
        <begin position="234"/>
        <end position="256"/>
    </location>
</feature>
<feature type="transmembrane region" description="Helical" evidence="8">
    <location>
        <begin position="340"/>
        <end position="366"/>
    </location>
</feature>
<keyword evidence="5 8" id="KW-0472">Membrane</keyword>
<feature type="transmembrane region" description="Helical" evidence="8">
    <location>
        <begin position="148"/>
        <end position="165"/>
    </location>
</feature>
<feature type="transmembrane region" description="Helical" evidence="8">
    <location>
        <begin position="202"/>
        <end position="227"/>
    </location>
</feature>
<feature type="region of interest" description="Disordered" evidence="7">
    <location>
        <begin position="1"/>
        <end position="96"/>
    </location>
</feature>
<evidence type="ECO:0000256" key="6">
    <source>
        <dbReference type="ARBA" id="ARBA00023180"/>
    </source>
</evidence>
<feature type="transmembrane region" description="Helical" evidence="8">
    <location>
        <begin position="108"/>
        <end position="128"/>
    </location>
</feature>
<protein>
    <recommendedName>
        <fullName evidence="9">Major facilitator superfamily (MFS) profile domain-containing protein</fullName>
    </recommendedName>
</protein>
<feature type="compositionally biased region" description="Basic and acidic residues" evidence="7">
    <location>
        <begin position="31"/>
        <end position="47"/>
    </location>
</feature>
<sequence length="544" mass="58462">MEESRAESDHTAYENETSTMASFDAAAQGDFGREKGSTTDIIDKRGDSAAGETNSDDNDVEVANVSEDAEKGAPAGGEAAPAPDPNIVDWDGPDDPANPRNWSKAYKLANVVVVSLSVLYTNLATTMFAPGATIMQQEFGYTSSTVEVLTITMASLGFAIGQLFVPPMSEVFGRMPIYRASSIFYLGFTAGCSRSTNVAEFLVFRLLTGLAAASYMSTGGGTVADLLPKEERGVAMAIFTAGPLFGPVLGPIVGGFVVENLGWRWCFYLILMLAGAVTIITFVFMHETSAVNILKSKAARLRKETGNQALRAAGDKQTPVKQLVLHAMARPMKFLFTSPIVALIALYIAFNFGVTMLLFATFPTVYENTYHWSVDLSGLAYVGVGIGCAIGVVTFAKLSDRLLKAEVGSYRPERRLIMMMFVSPMFPIGLFIYGWTTEYKVHWVVPIIGTAICGPGAVIINSSSQTYIIDIFGPQGAASALAAVTLLRNLTGAFLPLAAPTLYANLGLGWGNSVLAFITIGFIPVPIFFYLRGEALRKRFPVEI</sequence>
<keyword evidence="4 8" id="KW-1133">Transmembrane helix</keyword>
<reference evidence="10 11" key="1">
    <citation type="submission" date="2016-07" db="EMBL/GenBank/DDBJ databases">
        <title>Multiple horizontal gene transfer events from other fungi enriched the ability of initially mycotrophic Trichoderma (Ascomycota) to feed on dead plant biomass.</title>
        <authorList>
            <consortium name="DOE Joint Genome Institute"/>
            <person name="Aerts A."/>
            <person name="Atanasova L."/>
            <person name="Chenthamara K."/>
            <person name="Zhang J."/>
            <person name="Grujic M."/>
            <person name="Henrissat B."/>
            <person name="Kuo A."/>
            <person name="Salamov A."/>
            <person name="Lipzen A."/>
            <person name="Labutti K."/>
            <person name="Barry K."/>
            <person name="Miao Y."/>
            <person name="Rahimi M.J."/>
            <person name="Shen Q."/>
            <person name="Grigoriev I.V."/>
            <person name="Kubicek C.P."/>
            <person name="Druzhinina I.S."/>
        </authorList>
    </citation>
    <scope>NUCLEOTIDE SEQUENCE [LARGE SCALE GENOMIC DNA]</scope>
    <source>
        <strain evidence="10 11">CBS 226.95</strain>
    </source>
</reference>
<dbReference type="InterPro" id="IPR036259">
    <property type="entry name" value="MFS_trans_sf"/>
</dbReference>
<feature type="transmembrane region" description="Helical" evidence="8">
    <location>
        <begin position="416"/>
        <end position="435"/>
    </location>
</feature>
<dbReference type="STRING" id="983964.A0A2T3ZU84"/>
<feature type="transmembrane region" description="Helical" evidence="8">
    <location>
        <begin position="262"/>
        <end position="285"/>
    </location>
</feature>
<evidence type="ECO:0000256" key="2">
    <source>
        <dbReference type="ARBA" id="ARBA00008335"/>
    </source>
</evidence>
<dbReference type="GeneID" id="36625074"/>
<evidence type="ECO:0000256" key="7">
    <source>
        <dbReference type="SAM" id="MobiDB-lite"/>
    </source>
</evidence>
<dbReference type="Gene3D" id="1.20.1250.20">
    <property type="entry name" value="MFS general substrate transporter like domains"/>
    <property type="match status" value="1"/>
</dbReference>
<feature type="transmembrane region" description="Helical" evidence="8">
    <location>
        <begin position="378"/>
        <end position="396"/>
    </location>
</feature>
<dbReference type="RefSeq" id="XP_024768042.1">
    <property type="nucleotide sequence ID" value="XM_024916505.1"/>
</dbReference>
<feature type="transmembrane region" description="Helical" evidence="8">
    <location>
        <begin position="507"/>
        <end position="531"/>
    </location>
</feature>
<feature type="compositionally biased region" description="Low complexity" evidence="7">
    <location>
        <begin position="72"/>
        <end position="81"/>
    </location>
</feature>
<dbReference type="InterPro" id="IPR020846">
    <property type="entry name" value="MFS_dom"/>
</dbReference>
<comment type="subcellular location">
    <subcellularLocation>
        <location evidence="1">Membrane</location>
        <topology evidence="1">Multi-pass membrane protein</topology>
    </subcellularLocation>
</comment>